<dbReference type="Proteomes" id="UP000030752">
    <property type="component" value="Unassembled WGS sequence"/>
</dbReference>
<comment type="catalytic activity">
    <reaction evidence="1">
        <text>Endohydrolysis of (1-&gt;3)- or (1-&gt;4)-linkages in beta-D-glucans when the glucose residue whose reducing group is involved in the linkage to be hydrolyzed is itself substituted at C-3.</text>
        <dbReference type="EC" id="3.2.1.6"/>
    </reaction>
</comment>
<dbReference type="HOGENOM" id="CLU_016972_4_3_1"/>
<dbReference type="eggNOG" id="ENOG502QUM3">
    <property type="taxonomic scope" value="Eukaryota"/>
</dbReference>
<dbReference type="VEuPathDB" id="FungiDB:HMPREF1541_01388"/>
<dbReference type="EC" id="3.2.1.6" evidence="3"/>
<evidence type="ECO:0000259" key="8">
    <source>
        <dbReference type="PROSITE" id="PS51762"/>
    </source>
</evidence>
<evidence type="ECO:0000256" key="2">
    <source>
        <dbReference type="ARBA" id="ARBA00006865"/>
    </source>
</evidence>
<evidence type="ECO:0000256" key="4">
    <source>
        <dbReference type="ARBA" id="ARBA00022801"/>
    </source>
</evidence>
<dbReference type="InParanoid" id="W2SES4"/>
<evidence type="ECO:0000313" key="9">
    <source>
        <dbReference type="EMBL" id="ETN47197.1"/>
    </source>
</evidence>
<dbReference type="InterPro" id="IPR013320">
    <property type="entry name" value="ConA-like_dom_sf"/>
</dbReference>
<name>W2SES4_CYPE1</name>
<keyword evidence="10" id="KW-1185">Reference proteome</keyword>
<dbReference type="AlphaFoldDB" id="W2SES4"/>
<evidence type="ECO:0000256" key="3">
    <source>
        <dbReference type="ARBA" id="ARBA00012599"/>
    </source>
</evidence>
<feature type="chain" id="PRO_5004824376" description="endo-1,3(4)-beta-glucanase" evidence="7">
    <location>
        <begin position="20"/>
        <end position="494"/>
    </location>
</feature>
<dbReference type="InterPro" id="IPR000757">
    <property type="entry name" value="Beta-glucanase-like"/>
</dbReference>
<dbReference type="PANTHER" id="PTHR10963">
    <property type="entry name" value="GLYCOSYL HYDROLASE-RELATED"/>
    <property type="match status" value="1"/>
</dbReference>
<dbReference type="GO" id="GO:0009251">
    <property type="term" value="P:glucan catabolic process"/>
    <property type="evidence" value="ECO:0007669"/>
    <property type="project" value="TreeGrafter"/>
</dbReference>
<dbReference type="EMBL" id="KB822711">
    <property type="protein sequence ID" value="ETN47197.1"/>
    <property type="molecule type" value="Genomic_DNA"/>
</dbReference>
<evidence type="ECO:0000256" key="7">
    <source>
        <dbReference type="SAM" id="SignalP"/>
    </source>
</evidence>
<keyword evidence="4" id="KW-0378">Hydrolase</keyword>
<keyword evidence="7" id="KW-0732">Signal</keyword>
<dbReference type="GeneID" id="19968727"/>
<proteinExistence type="inferred from homology"/>
<organism evidence="9 10">
    <name type="scientific">Cyphellophora europaea (strain CBS 101466)</name>
    <name type="common">Phialophora europaea</name>
    <dbReference type="NCBI Taxonomy" id="1220924"/>
    <lineage>
        <taxon>Eukaryota</taxon>
        <taxon>Fungi</taxon>
        <taxon>Dikarya</taxon>
        <taxon>Ascomycota</taxon>
        <taxon>Pezizomycotina</taxon>
        <taxon>Eurotiomycetes</taxon>
        <taxon>Chaetothyriomycetidae</taxon>
        <taxon>Chaetothyriales</taxon>
        <taxon>Cyphellophoraceae</taxon>
        <taxon>Cyphellophora</taxon>
    </lineage>
</organism>
<evidence type="ECO:0000256" key="5">
    <source>
        <dbReference type="ARBA" id="ARBA00023295"/>
    </source>
</evidence>
<feature type="compositionally biased region" description="Low complexity" evidence="6">
    <location>
        <begin position="376"/>
        <end position="396"/>
    </location>
</feature>
<dbReference type="InterPro" id="IPR050546">
    <property type="entry name" value="Glycosyl_Hydrlase_16"/>
</dbReference>
<feature type="region of interest" description="Disordered" evidence="6">
    <location>
        <begin position="376"/>
        <end position="434"/>
    </location>
</feature>
<dbReference type="GO" id="GO:0052861">
    <property type="term" value="F:endo-1,3(4)-beta-glucanase activity"/>
    <property type="evidence" value="ECO:0007669"/>
    <property type="project" value="UniProtKB-EC"/>
</dbReference>
<evidence type="ECO:0000256" key="1">
    <source>
        <dbReference type="ARBA" id="ARBA00000124"/>
    </source>
</evidence>
<feature type="signal peptide" evidence="7">
    <location>
        <begin position="1"/>
        <end position="19"/>
    </location>
</feature>
<keyword evidence="5" id="KW-0326">Glycosidase</keyword>
<dbReference type="STRING" id="1220924.W2SES4"/>
<evidence type="ECO:0000313" key="10">
    <source>
        <dbReference type="Proteomes" id="UP000030752"/>
    </source>
</evidence>
<dbReference type="PANTHER" id="PTHR10963:SF24">
    <property type="entry name" value="GLYCOSIDASE C21B10.07-RELATED"/>
    <property type="match status" value="1"/>
</dbReference>
<gene>
    <name evidence="9" type="ORF">HMPREF1541_01388</name>
</gene>
<feature type="domain" description="GH16" evidence="8">
    <location>
        <begin position="16"/>
        <end position="278"/>
    </location>
</feature>
<dbReference type="Pfam" id="PF26113">
    <property type="entry name" value="GH16_XgeA"/>
    <property type="match status" value="1"/>
</dbReference>
<dbReference type="CDD" id="cd02181">
    <property type="entry name" value="GH16_fungal_Lam16A_glucanase"/>
    <property type="match status" value="1"/>
</dbReference>
<accession>W2SES4</accession>
<sequence length="494" mass="51388">MYLYSRLPIVSLLLSTTSAQYVLEDDYSVSSFASLFEFFTGDDPTHGYVNYLSQDASEAAGLYKADGASVKLGVDSNNVATGRGRDSVRVESLKRYNSGLFILDASHMPEGCGTWPAFWLYGPNWPSGGEVDIVEGVNSQATTSFATHTGPGCSISSSGFTAALSTSNCDINAPGQGTNVGCAMASSDTRTYGAGFNANGGGVFATEWTGEAIKIWFFPRGSIPSDVSSGTPSPSAWGLPQAKFSAPCEIDQHFSDQRIVLNTALCGDWAGAVWGADSTCSSKASTCQEFVQNNPTAFDNAYWSITSLKVYQQGGPAASPSTPVSSATFVPTTLSTQTVTFDTATPAFPPPLIQTTILPSPTSTSLVPPPFTSTTGLATTAQTTSSTTPVTSSFSTPFEPGVPSTFTTSTLSAPGESSDLLEAPPTPVSAHPTEVSTLPGAWAPTGIPSGPRVQSWGDYSGGEGGGGGRWGLRNGGHWPRANSGGLFGLDFEKR</sequence>
<dbReference type="Gene3D" id="2.60.120.200">
    <property type="match status" value="1"/>
</dbReference>
<dbReference type="PROSITE" id="PS51762">
    <property type="entry name" value="GH16_2"/>
    <property type="match status" value="1"/>
</dbReference>
<dbReference type="OrthoDB" id="192832at2759"/>
<reference evidence="9 10" key="1">
    <citation type="submission" date="2013-03" db="EMBL/GenBank/DDBJ databases">
        <title>The Genome Sequence of Phialophora europaea CBS 101466.</title>
        <authorList>
            <consortium name="The Broad Institute Genomics Platform"/>
            <person name="Cuomo C."/>
            <person name="de Hoog S."/>
            <person name="Gorbushina A."/>
            <person name="Walker B."/>
            <person name="Young S.K."/>
            <person name="Zeng Q."/>
            <person name="Gargeya S."/>
            <person name="Fitzgerald M."/>
            <person name="Haas B."/>
            <person name="Abouelleil A."/>
            <person name="Allen A.W."/>
            <person name="Alvarado L."/>
            <person name="Arachchi H.M."/>
            <person name="Berlin A.M."/>
            <person name="Chapman S.B."/>
            <person name="Gainer-Dewar J."/>
            <person name="Goldberg J."/>
            <person name="Griggs A."/>
            <person name="Gujja S."/>
            <person name="Hansen M."/>
            <person name="Howarth C."/>
            <person name="Imamovic A."/>
            <person name="Ireland A."/>
            <person name="Larimer J."/>
            <person name="McCowan C."/>
            <person name="Murphy C."/>
            <person name="Pearson M."/>
            <person name="Poon T.W."/>
            <person name="Priest M."/>
            <person name="Roberts A."/>
            <person name="Saif S."/>
            <person name="Shea T."/>
            <person name="Sisk P."/>
            <person name="Sykes S."/>
            <person name="Wortman J."/>
            <person name="Nusbaum C."/>
            <person name="Birren B."/>
        </authorList>
    </citation>
    <scope>NUCLEOTIDE SEQUENCE [LARGE SCALE GENOMIC DNA]</scope>
    <source>
        <strain evidence="9 10">CBS 101466</strain>
    </source>
</reference>
<dbReference type="FunFam" id="2.60.120.200:FF:000114">
    <property type="entry name" value="Probable endo-1,3(4)-beta-glucanase NFIA_089530"/>
    <property type="match status" value="1"/>
</dbReference>
<evidence type="ECO:0000256" key="6">
    <source>
        <dbReference type="SAM" id="MobiDB-lite"/>
    </source>
</evidence>
<dbReference type="RefSeq" id="XP_008711909.1">
    <property type="nucleotide sequence ID" value="XM_008713687.1"/>
</dbReference>
<protein>
    <recommendedName>
        <fullName evidence="3">endo-1,3(4)-beta-glucanase</fullName>
        <ecNumber evidence="3">3.2.1.6</ecNumber>
    </recommendedName>
</protein>
<dbReference type="SUPFAM" id="SSF49899">
    <property type="entry name" value="Concanavalin A-like lectins/glucanases"/>
    <property type="match status" value="1"/>
</dbReference>
<comment type="similarity">
    <text evidence="2">Belongs to the glycosyl hydrolase 16 family.</text>
</comment>